<dbReference type="KEGG" id="clec:112128121"/>
<dbReference type="RefSeq" id="XP_024085691.1">
    <property type="nucleotide sequence ID" value="XM_024229923.1"/>
</dbReference>
<dbReference type="Gene3D" id="3.90.550.20">
    <property type="match status" value="1"/>
</dbReference>
<dbReference type="PANTHER" id="PTHR46830:SF1">
    <property type="entry name" value="ALPHA-1,4-N-ACETYLGLUCOSAMINYLTRANSFERASE"/>
    <property type="match status" value="1"/>
</dbReference>
<evidence type="ECO:0000313" key="3">
    <source>
        <dbReference type="Proteomes" id="UP000494040"/>
    </source>
</evidence>
<keyword evidence="3" id="KW-1185">Reference proteome</keyword>
<dbReference type="GeneID" id="112128121"/>
<organism evidence="2 3">
    <name type="scientific">Cimex lectularius</name>
    <name type="common">Bed bug</name>
    <name type="synonym">Acanthia lectularia</name>
    <dbReference type="NCBI Taxonomy" id="79782"/>
    <lineage>
        <taxon>Eukaryota</taxon>
        <taxon>Metazoa</taxon>
        <taxon>Ecdysozoa</taxon>
        <taxon>Arthropoda</taxon>
        <taxon>Hexapoda</taxon>
        <taxon>Insecta</taxon>
        <taxon>Pterygota</taxon>
        <taxon>Neoptera</taxon>
        <taxon>Paraneoptera</taxon>
        <taxon>Hemiptera</taxon>
        <taxon>Heteroptera</taxon>
        <taxon>Panheteroptera</taxon>
        <taxon>Cimicomorpha</taxon>
        <taxon>Cimicidae</taxon>
        <taxon>Cimex</taxon>
    </lineage>
</organism>
<sequence length="323" mass="38366">MSKTMNRLLWMILLCVLFFSISFYITNREYVEHKYSDGSPDQYNSPSDFEGFDNETGTKNGCYIVPNYVHFIRFDQATFSFVDLVCVLAALKNQRPEKIFFHTNVPAFRGKYWEYLLGQKRFKDVLQLQFMEVPKHVFGQRFADGWVKFHAGDIARLKVLMKYGGIFLDNDSFIVKSLNEFRKFEMTLGWAKNGNLSNQVILANKNARFLREWLNSYKGAYNKKSWFYNAGIRPTQEILMKRPELIHREKKYLAEFYGIVENLYLLRNEKWKNHYAIHLLIRHQYMLKRNISAKATYPVVFDENNIKNYPISFRDMVASVYPL</sequence>
<accession>A0A8I6ST60</accession>
<dbReference type="InterPro" id="IPR007577">
    <property type="entry name" value="GlycoTrfase_DXD_sugar-bd_CS"/>
</dbReference>
<feature type="signal peptide" evidence="1">
    <location>
        <begin position="1"/>
        <end position="22"/>
    </location>
</feature>
<dbReference type="OMA" id="FRGKYWE"/>
<dbReference type="InterPro" id="IPR029044">
    <property type="entry name" value="Nucleotide-diphossugar_trans"/>
</dbReference>
<reference evidence="2" key="1">
    <citation type="submission" date="2022-01" db="UniProtKB">
        <authorList>
            <consortium name="EnsemblMetazoa"/>
        </authorList>
    </citation>
    <scope>IDENTIFICATION</scope>
</reference>
<evidence type="ECO:0008006" key="4">
    <source>
        <dbReference type="Google" id="ProtNLM"/>
    </source>
</evidence>
<dbReference type="SUPFAM" id="SSF53448">
    <property type="entry name" value="Nucleotide-diphospho-sugar transferases"/>
    <property type="match status" value="1"/>
</dbReference>
<proteinExistence type="predicted"/>
<dbReference type="PANTHER" id="PTHR46830">
    <property type="entry name" value="TRANSFERASE, PUTATIVE-RELATED"/>
    <property type="match status" value="1"/>
</dbReference>
<dbReference type="Pfam" id="PF04488">
    <property type="entry name" value="Gly_transf_sug"/>
    <property type="match status" value="1"/>
</dbReference>
<dbReference type="OrthoDB" id="409543at2759"/>
<name>A0A8I6ST60_CIMLE</name>
<feature type="chain" id="PRO_5035257372" description="Alpha-1,4-N-acetylglucosaminyltransferase" evidence="1">
    <location>
        <begin position="23"/>
        <end position="323"/>
    </location>
</feature>
<evidence type="ECO:0000256" key="1">
    <source>
        <dbReference type="SAM" id="SignalP"/>
    </source>
</evidence>
<keyword evidence="1" id="KW-0732">Signal</keyword>
<evidence type="ECO:0000313" key="2">
    <source>
        <dbReference type="EnsemblMetazoa" id="XP_024085691.1"/>
    </source>
</evidence>
<dbReference type="AlphaFoldDB" id="A0A8I6ST60"/>
<dbReference type="EnsemblMetazoa" id="XM_024229923.1">
    <property type="protein sequence ID" value="XP_024085691.1"/>
    <property type="gene ID" value="LOC112128121"/>
</dbReference>
<dbReference type="Proteomes" id="UP000494040">
    <property type="component" value="Unassembled WGS sequence"/>
</dbReference>
<protein>
    <recommendedName>
        <fullName evidence="4">Alpha-1,4-N-acetylglucosaminyltransferase</fullName>
    </recommendedName>
</protein>